<organism evidence="3 4">
    <name type="scientific">Paramecium sonneborni</name>
    <dbReference type="NCBI Taxonomy" id="65129"/>
    <lineage>
        <taxon>Eukaryota</taxon>
        <taxon>Sar</taxon>
        <taxon>Alveolata</taxon>
        <taxon>Ciliophora</taxon>
        <taxon>Intramacronucleata</taxon>
        <taxon>Oligohymenophorea</taxon>
        <taxon>Peniculida</taxon>
        <taxon>Parameciidae</taxon>
        <taxon>Paramecium</taxon>
    </lineage>
</organism>
<dbReference type="AlphaFoldDB" id="A0A8S1MV51"/>
<dbReference type="EMBL" id="CAJJDN010000045">
    <property type="protein sequence ID" value="CAD8083609.1"/>
    <property type="molecule type" value="Genomic_DNA"/>
</dbReference>
<keyword evidence="1" id="KW-0175">Coiled coil</keyword>
<name>A0A8S1MV51_9CILI</name>
<evidence type="ECO:0000313" key="3">
    <source>
        <dbReference type="EMBL" id="CAD8083609.1"/>
    </source>
</evidence>
<dbReference type="OrthoDB" id="298568at2759"/>
<accession>A0A8S1MV51</accession>
<reference evidence="3" key="1">
    <citation type="submission" date="2021-01" db="EMBL/GenBank/DDBJ databases">
        <authorList>
            <consortium name="Genoscope - CEA"/>
            <person name="William W."/>
        </authorList>
    </citation>
    <scope>NUCLEOTIDE SEQUENCE</scope>
</reference>
<proteinExistence type="predicted"/>
<evidence type="ECO:0000256" key="2">
    <source>
        <dbReference type="SAM" id="MobiDB-lite"/>
    </source>
</evidence>
<evidence type="ECO:0000256" key="1">
    <source>
        <dbReference type="SAM" id="Coils"/>
    </source>
</evidence>
<feature type="region of interest" description="Disordered" evidence="2">
    <location>
        <begin position="555"/>
        <end position="576"/>
    </location>
</feature>
<gene>
    <name evidence="3" type="ORF">PSON_ATCC_30995.1.T0450173</name>
</gene>
<evidence type="ECO:0000313" key="4">
    <source>
        <dbReference type="Proteomes" id="UP000692954"/>
    </source>
</evidence>
<sequence>MNLRSKKSYTTLTQVELNAETFSNILYHYEFYQRISGFLSLKEVLALGQTCRILNEIVEKHQEFFGEIYYKLFLNEQLEMTLDLNYPDIQRRNKIRLLNLNNSCIDWKNQLKKMILKKQSLKFPFILCEPIIPKPILKRETIGIHCESDFQIMLAQRLELEQKGFDKLFEFQFIENELMNQLKQNKSQILAEAQEKLEHNEQLKNQFLQWRWSLQNQSCEFQQLCLQKIGIVDNEKQQVLYEEEQDGICILKLLEEFYTSLQYYLEGLQKYFSVYINVNTINSIDLLSEYVMYWQAYSNAIMDLSTQIYPFENIINELHQNLFPKYPQYPKFSIWRVMTKLWIKYIIRNEQFQAILLQCFIRLLSAQRQLIFKKEFDQGVSEDLENTQSFQITYEIYDNFLLKQRISEKDQFQIDTNHQFYTEVIDLLRKFCLSIQDISISEVSVHWIGHKDCCYEEFYEQLSEKIQYETSLYYDENRQVFGSNIISFIEFIKFDQEFLQQIVPEAFMFKIENLQREHIYTSLYYYLEFQYLQKFVQTNKEQIIQVYTTSRPKSPKQERISISSSQNNEHLETQGDSNLNDAQRFFNLCLESNLDIEEILIKEKNKYQSDPLQEIIKVALSQMNLEQLVSFDDTNQFLFQPEFLDFQKPSRIHRAFSNTKFNVEQNEVPDEIIKAAKQFILADAQFSKLYQVFNEYSNYYDKALVKVITRDRDVELLNNEREVPRILPEYLQNFYYVSSFLTNSLLEENIIDDKVDEFEDLDLPPSLSRSSSKLKKNSQIEYYYSEEEEEDENNYSSNA</sequence>
<keyword evidence="4" id="KW-1185">Reference proteome</keyword>
<protein>
    <submittedName>
        <fullName evidence="3">Uncharacterized protein</fullName>
    </submittedName>
</protein>
<comment type="caution">
    <text evidence="3">The sequence shown here is derived from an EMBL/GenBank/DDBJ whole genome shotgun (WGS) entry which is preliminary data.</text>
</comment>
<dbReference type="Proteomes" id="UP000692954">
    <property type="component" value="Unassembled WGS sequence"/>
</dbReference>
<feature type="compositionally biased region" description="Polar residues" evidence="2">
    <location>
        <begin position="560"/>
        <end position="576"/>
    </location>
</feature>
<feature type="coiled-coil region" evidence="1">
    <location>
        <begin position="176"/>
        <end position="206"/>
    </location>
</feature>